<dbReference type="OrthoDB" id="1142396at2"/>
<dbReference type="Pfam" id="PF00535">
    <property type="entry name" value="Glycos_transf_2"/>
    <property type="match status" value="1"/>
</dbReference>
<protein>
    <submittedName>
        <fullName evidence="5">Glycosyl transferase family 2</fullName>
    </submittedName>
</protein>
<dbReference type="Proteomes" id="UP000184406">
    <property type="component" value="Unassembled WGS sequence"/>
</dbReference>
<evidence type="ECO:0000313" key="6">
    <source>
        <dbReference type="Proteomes" id="UP000184406"/>
    </source>
</evidence>
<proteinExistence type="inferred from homology"/>
<dbReference type="EMBL" id="FQUX01000012">
    <property type="protein sequence ID" value="SHG09848.1"/>
    <property type="molecule type" value="Genomic_DNA"/>
</dbReference>
<dbReference type="SUPFAM" id="SSF53448">
    <property type="entry name" value="Nucleotide-diphospho-sugar transferases"/>
    <property type="match status" value="1"/>
</dbReference>
<dbReference type="GO" id="GO:0016757">
    <property type="term" value="F:glycosyltransferase activity"/>
    <property type="evidence" value="ECO:0007669"/>
    <property type="project" value="UniProtKB-KW"/>
</dbReference>
<dbReference type="AlphaFoldDB" id="A0A1M5H1P9"/>
<keyword evidence="6" id="KW-1185">Reference proteome</keyword>
<feature type="domain" description="Glycosyltransferase 2-like" evidence="4">
    <location>
        <begin position="5"/>
        <end position="145"/>
    </location>
</feature>
<dbReference type="CDD" id="cd06423">
    <property type="entry name" value="CESA_like"/>
    <property type="match status" value="1"/>
</dbReference>
<evidence type="ECO:0000259" key="4">
    <source>
        <dbReference type="Pfam" id="PF00535"/>
    </source>
</evidence>
<dbReference type="InterPro" id="IPR001173">
    <property type="entry name" value="Glyco_trans_2-like"/>
</dbReference>
<sequence length="284" mass="32304">MKYYIIIPAHNEGLFLTDALQSVVTQTLPPKRVVVVNDNSSDNTEQIIDSFTAKYSYISKINAHSSTAHLPGSKVVNAFNKGLEQLDDDYDFIVKLDADIILPDSYFEKVAKIFSKDVKIGLAGGFAYEQDKNGDWKLNHPMDKDHVRGAFKAYSKRCFRAIGGLKTAMGWDTVDELLAQYNGFNIYTDSNLQVKHLRPLGNAYNKKAKLLQGKAMYTMRYGLLITLIASVKMALKQKKLRAFLDNLQGYFLANKEKTDFLVSPVEGKFIRQLRWRKIKAKLFR</sequence>
<keyword evidence="2" id="KW-0328">Glycosyltransferase</keyword>
<organism evidence="5 6">
    <name type="scientific">Arenibacter palladensis</name>
    <dbReference type="NCBI Taxonomy" id="237373"/>
    <lineage>
        <taxon>Bacteria</taxon>
        <taxon>Pseudomonadati</taxon>
        <taxon>Bacteroidota</taxon>
        <taxon>Flavobacteriia</taxon>
        <taxon>Flavobacteriales</taxon>
        <taxon>Flavobacteriaceae</taxon>
        <taxon>Arenibacter</taxon>
    </lineage>
</organism>
<reference evidence="6" key="1">
    <citation type="submission" date="2016-11" db="EMBL/GenBank/DDBJ databases">
        <authorList>
            <person name="Varghese N."/>
            <person name="Submissions S."/>
        </authorList>
    </citation>
    <scope>NUCLEOTIDE SEQUENCE [LARGE SCALE GENOMIC DNA]</scope>
    <source>
        <strain evidence="6">DSM 17539</strain>
    </source>
</reference>
<gene>
    <name evidence="5" type="ORF">SAMN03080594_112119</name>
</gene>
<evidence type="ECO:0000256" key="3">
    <source>
        <dbReference type="ARBA" id="ARBA00022679"/>
    </source>
</evidence>
<accession>A0A1M5H1P9</accession>
<dbReference type="PANTHER" id="PTHR43630">
    <property type="entry name" value="POLY-BETA-1,6-N-ACETYL-D-GLUCOSAMINE SYNTHASE"/>
    <property type="match status" value="1"/>
</dbReference>
<evidence type="ECO:0000313" key="5">
    <source>
        <dbReference type="EMBL" id="SHG09848.1"/>
    </source>
</evidence>
<dbReference type="Gene3D" id="3.90.550.10">
    <property type="entry name" value="Spore Coat Polysaccharide Biosynthesis Protein SpsA, Chain A"/>
    <property type="match status" value="1"/>
</dbReference>
<name>A0A1M5H1P9_9FLAO</name>
<dbReference type="RefSeq" id="WP_072865496.1">
    <property type="nucleotide sequence ID" value="NZ_FQUX01000012.1"/>
</dbReference>
<keyword evidence="3 5" id="KW-0808">Transferase</keyword>
<evidence type="ECO:0000256" key="1">
    <source>
        <dbReference type="ARBA" id="ARBA00006739"/>
    </source>
</evidence>
<dbReference type="InterPro" id="IPR029044">
    <property type="entry name" value="Nucleotide-diphossugar_trans"/>
</dbReference>
<dbReference type="PANTHER" id="PTHR43630:SF1">
    <property type="entry name" value="POLY-BETA-1,6-N-ACETYL-D-GLUCOSAMINE SYNTHASE"/>
    <property type="match status" value="1"/>
</dbReference>
<evidence type="ECO:0000256" key="2">
    <source>
        <dbReference type="ARBA" id="ARBA00022676"/>
    </source>
</evidence>
<comment type="similarity">
    <text evidence="1">Belongs to the glycosyltransferase 2 family.</text>
</comment>